<dbReference type="GO" id="GO:0055129">
    <property type="term" value="P:L-proline biosynthetic process"/>
    <property type="evidence" value="ECO:0007669"/>
    <property type="project" value="UniProtKB-UniRule"/>
</dbReference>
<dbReference type="Gene3D" id="1.10.3730.10">
    <property type="entry name" value="ProC C-terminal domain-like"/>
    <property type="match status" value="1"/>
</dbReference>
<evidence type="ECO:0000256" key="2">
    <source>
        <dbReference type="ARBA" id="ARBA00022857"/>
    </source>
</evidence>
<dbReference type="RefSeq" id="WP_092863277.1">
    <property type="nucleotide sequence ID" value="NZ_FOQH01000010.1"/>
</dbReference>
<dbReference type="Gene3D" id="3.40.50.720">
    <property type="entry name" value="NAD(P)-binding Rossmann-like Domain"/>
    <property type="match status" value="1"/>
</dbReference>
<dbReference type="InterPro" id="IPR029036">
    <property type="entry name" value="P5CR_dimer"/>
</dbReference>
<dbReference type="PANTHER" id="PTHR11645:SF0">
    <property type="entry name" value="PYRROLINE-5-CARBOXYLATE REDUCTASE 3"/>
    <property type="match status" value="1"/>
</dbReference>
<organism evidence="9 10">
    <name type="scientific">Albimonas pacifica</name>
    <dbReference type="NCBI Taxonomy" id="1114924"/>
    <lineage>
        <taxon>Bacteria</taxon>
        <taxon>Pseudomonadati</taxon>
        <taxon>Pseudomonadota</taxon>
        <taxon>Alphaproteobacteria</taxon>
        <taxon>Rhodobacterales</taxon>
        <taxon>Paracoccaceae</taxon>
        <taxon>Albimonas</taxon>
    </lineage>
</organism>
<keyword evidence="3 4" id="KW-0560">Oxidoreductase</keyword>
<dbReference type="GO" id="GO:0004735">
    <property type="term" value="F:pyrroline-5-carboxylate reductase activity"/>
    <property type="evidence" value="ECO:0007669"/>
    <property type="project" value="UniProtKB-UniRule"/>
</dbReference>
<name>A0A1I3LMF2_9RHOB</name>
<evidence type="ECO:0000259" key="8">
    <source>
        <dbReference type="Pfam" id="PF14748"/>
    </source>
</evidence>
<reference evidence="9 10" key="1">
    <citation type="submission" date="2016-10" db="EMBL/GenBank/DDBJ databases">
        <authorList>
            <person name="de Groot N.N."/>
        </authorList>
    </citation>
    <scope>NUCLEOTIDE SEQUENCE [LARGE SCALE GENOMIC DNA]</scope>
    <source>
        <strain evidence="9 10">CGMCC 1.11030</strain>
    </source>
</reference>
<keyword evidence="10" id="KW-1185">Reference proteome</keyword>
<dbReference type="HAMAP" id="MF_01925">
    <property type="entry name" value="P5C_reductase"/>
    <property type="match status" value="1"/>
</dbReference>
<proteinExistence type="inferred from homology"/>
<comment type="catalytic activity">
    <reaction evidence="4">
        <text>L-proline + NAD(+) = (S)-1-pyrroline-5-carboxylate + NADH + 2 H(+)</text>
        <dbReference type="Rhea" id="RHEA:14105"/>
        <dbReference type="ChEBI" id="CHEBI:15378"/>
        <dbReference type="ChEBI" id="CHEBI:17388"/>
        <dbReference type="ChEBI" id="CHEBI:57540"/>
        <dbReference type="ChEBI" id="CHEBI:57945"/>
        <dbReference type="ChEBI" id="CHEBI:60039"/>
        <dbReference type="EC" id="1.5.1.2"/>
    </reaction>
</comment>
<feature type="domain" description="Pyrroline-5-carboxylate reductase dimerisation" evidence="8">
    <location>
        <begin position="169"/>
        <end position="275"/>
    </location>
</feature>
<evidence type="ECO:0000256" key="1">
    <source>
        <dbReference type="ARBA" id="ARBA00005525"/>
    </source>
</evidence>
<dbReference type="FunFam" id="1.10.3730.10:FF:000001">
    <property type="entry name" value="Pyrroline-5-carboxylate reductase"/>
    <property type="match status" value="1"/>
</dbReference>
<dbReference type="PANTHER" id="PTHR11645">
    <property type="entry name" value="PYRROLINE-5-CARBOXYLATE REDUCTASE"/>
    <property type="match status" value="1"/>
</dbReference>
<dbReference type="SUPFAM" id="SSF51735">
    <property type="entry name" value="NAD(P)-binding Rossmann-fold domains"/>
    <property type="match status" value="1"/>
</dbReference>
<accession>A0A1I3LMF2</accession>
<feature type="binding site" evidence="6">
    <location>
        <begin position="18"/>
        <end position="23"/>
    </location>
    <ligand>
        <name>NADP(+)</name>
        <dbReference type="ChEBI" id="CHEBI:58349"/>
    </ligand>
</feature>
<dbReference type="NCBIfam" id="TIGR00112">
    <property type="entry name" value="proC"/>
    <property type="match status" value="1"/>
</dbReference>
<dbReference type="OrthoDB" id="9805754at2"/>
<dbReference type="InterPro" id="IPR000304">
    <property type="entry name" value="Pyrroline-COOH_reductase"/>
</dbReference>
<keyword evidence="4" id="KW-0963">Cytoplasm</keyword>
<keyword evidence="4" id="KW-0028">Amino-acid biosynthesis</keyword>
<comment type="function">
    <text evidence="4">Catalyzes the reduction of 1-pyrroline-5-carboxylate (PCA) to L-proline.</text>
</comment>
<dbReference type="InterPro" id="IPR036291">
    <property type="entry name" value="NAD(P)-bd_dom_sf"/>
</dbReference>
<evidence type="ECO:0000259" key="7">
    <source>
        <dbReference type="Pfam" id="PF03807"/>
    </source>
</evidence>
<evidence type="ECO:0000256" key="6">
    <source>
        <dbReference type="PIRSR" id="PIRSR000193-1"/>
    </source>
</evidence>
<comment type="catalytic activity">
    <reaction evidence="4">
        <text>L-proline + NADP(+) = (S)-1-pyrroline-5-carboxylate + NADPH + 2 H(+)</text>
        <dbReference type="Rhea" id="RHEA:14109"/>
        <dbReference type="ChEBI" id="CHEBI:15378"/>
        <dbReference type="ChEBI" id="CHEBI:17388"/>
        <dbReference type="ChEBI" id="CHEBI:57783"/>
        <dbReference type="ChEBI" id="CHEBI:58349"/>
        <dbReference type="ChEBI" id="CHEBI:60039"/>
        <dbReference type="EC" id="1.5.1.2"/>
    </reaction>
</comment>
<evidence type="ECO:0000256" key="5">
    <source>
        <dbReference type="NCBIfam" id="TIGR00112"/>
    </source>
</evidence>
<evidence type="ECO:0000313" key="10">
    <source>
        <dbReference type="Proteomes" id="UP000199377"/>
    </source>
</evidence>
<dbReference type="EC" id="1.5.1.2" evidence="4 5"/>
<dbReference type="InterPro" id="IPR028939">
    <property type="entry name" value="P5C_Rdtase_cat_N"/>
</dbReference>
<feature type="binding site" evidence="6">
    <location>
        <begin position="76"/>
        <end position="79"/>
    </location>
    <ligand>
        <name>NADP(+)</name>
        <dbReference type="ChEBI" id="CHEBI:58349"/>
    </ligand>
</feature>
<gene>
    <name evidence="4" type="primary">proC</name>
    <name evidence="9" type="ORF">SAMN05216258_11099</name>
</gene>
<feature type="binding site" evidence="6">
    <location>
        <position position="63"/>
    </location>
    <ligand>
        <name>NADPH</name>
        <dbReference type="ChEBI" id="CHEBI:57783"/>
    </ligand>
</feature>
<comment type="similarity">
    <text evidence="1 4">Belongs to the pyrroline-5-carboxylate reductase family.</text>
</comment>
<evidence type="ECO:0000313" key="9">
    <source>
        <dbReference type="EMBL" id="SFI85901.1"/>
    </source>
</evidence>
<evidence type="ECO:0000256" key="3">
    <source>
        <dbReference type="ARBA" id="ARBA00023002"/>
    </source>
</evidence>
<dbReference type="PIRSF" id="PIRSF000193">
    <property type="entry name" value="Pyrrol-5-carb_rd"/>
    <property type="match status" value="1"/>
</dbReference>
<comment type="subcellular location">
    <subcellularLocation>
        <location evidence="4">Cytoplasm</location>
    </subcellularLocation>
</comment>
<dbReference type="SUPFAM" id="SSF48179">
    <property type="entry name" value="6-phosphogluconate dehydrogenase C-terminal domain-like"/>
    <property type="match status" value="1"/>
</dbReference>
<dbReference type="STRING" id="1114924.SAMN05216258_11099"/>
<sequence>MTEAADLTALAPRGVTLLGCGKMGGAMLEGWLASGLPPASVTVLDPNPSDRLKALAGEGLKLNPERLGEADVCILAVKPQMMGEAAPKVAGLAAGGTLYVSIAAGTPISAFERLFGEGAAIVRAMPNTPAAVGRGITALIGNARVSEAQMEAAETLLAAVGETVRLEDESQMDAVTALSGSGPAYVFHLIEAMEAAGVAAGLPQDLAARLARVTVQGAGELARLSPEDPAQLRVNVTSPGGTTAAALSVLMAEGEGLTELATRAVAAAAARSRELAG</sequence>
<comment type="pathway">
    <text evidence="4">Amino-acid biosynthesis; L-proline biosynthesis; L-proline from L-glutamate 5-semialdehyde: step 1/1.</text>
</comment>
<keyword evidence="4" id="KW-0641">Proline biosynthesis</keyword>
<dbReference type="EMBL" id="FOQH01000010">
    <property type="protein sequence ID" value="SFI85901.1"/>
    <property type="molecule type" value="Genomic_DNA"/>
</dbReference>
<dbReference type="Pfam" id="PF03807">
    <property type="entry name" value="F420_oxidored"/>
    <property type="match status" value="1"/>
</dbReference>
<dbReference type="Proteomes" id="UP000199377">
    <property type="component" value="Unassembled WGS sequence"/>
</dbReference>
<dbReference type="Pfam" id="PF14748">
    <property type="entry name" value="P5CR_dimer"/>
    <property type="match status" value="1"/>
</dbReference>
<dbReference type="GO" id="GO:0005737">
    <property type="term" value="C:cytoplasm"/>
    <property type="evidence" value="ECO:0007669"/>
    <property type="project" value="UniProtKB-SubCell"/>
</dbReference>
<feature type="domain" description="Pyrroline-5-carboxylate reductase catalytic N-terminal" evidence="7">
    <location>
        <begin position="15"/>
        <end position="105"/>
    </location>
</feature>
<dbReference type="InterPro" id="IPR008927">
    <property type="entry name" value="6-PGluconate_DH-like_C_sf"/>
</dbReference>
<protein>
    <recommendedName>
        <fullName evidence="4 5">Pyrroline-5-carboxylate reductase</fullName>
        <shortName evidence="4">P5C reductase</shortName>
        <shortName evidence="4">P5CR</shortName>
        <ecNumber evidence="4 5">1.5.1.2</ecNumber>
    </recommendedName>
    <alternativeName>
        <fullName evidence="4">PCA reductase</fullName>
    </alternativeName>
</protein>
<dbReference type="UniPathway" id="UPA00098">
    <property type="reaction ID" value="UER00361"/>
</dbReference>
<keyword evidence="2 4" id="KW-0521">NADP</keyword>
<dbReference type="AlphaFoldDB" id="A0A1I3LMF2"/>
<evidence type="ECO:0000256" key="4">
    <source>
        <dbReference type="HAMAP-Rule" id="MF_01925"/>
    </source>
</evidence>